<keyword evidence="3" id="KW-0233">DNA recombination</keyword>
<evidence type="ECO:0000256" key="1">
    <source>
        <dbReference type="ARBA" id="ARBA00022578"/>
    </source>
</evidence>
<accession>X0SKN7</accession>
<evidence type="ECO:0000313" key="4">
    <source>
        <dbReference type="EMBL" id="GAF81653.1"/>
    </source>
</evidence>
<organism evidence="4">
    <name type="scientific">marine sediment metagenome</name>
    <dbReference type="NCBI Taxonomy" id="412755"/>
    <lineage>
        <taxon>unclassified sequences</taxon>
        <taxon>metagenomes</taxon>
        <taxon>ecological metagenomes</taxon>
    </lineage>
</organism>
<dbReference type="GO" id="GO:0006313">
    <property type="term" value="P:DNA transposition"/>
    <property type="evidence" value="ECO:0007669"/>
    <property type="project" value="InterPro"/>
</dbReference>
<sequence>MLGFWLMKLTVVVAWLGRPEILGRMLSHMQHQTRKPDVVILSTPDASHLPASLDYDLHICAIHGPKGLPAQSNTALTMAVKSADVDDVFLPATIYLSGLTRAYQENPDYAVIHGLVIADGANNAGYSFEDGIEILKEAAALGADVNVDVRYHIGAYGCNTSFRSEHVGNIRFDERLVLYAFIEIYGVKYDKAVACLTKDRDALFAFYDFPAEHWKHLRTTNRAGSKM</sequence>
<protein>
    <recommendedName>
        <fullName evidence="5">Glycosyltransferase 2-like domain-containing protein</fullName>
    </recommendedName>
</protein>
<evidence type="ECO:0008006" key="5">
    <source>
        <dbReference type="Google" id="ProtNLM"/>
    </source>
</evidence>
<dbReference type="SUPFAM" id="SSF53448">
    <property type="entry name" value="Nucleotide-diphospho-sugar transferases"/>
    <property type="match status" value="1"/>
</dbReference>
<dbReference type="InterPro" id="IPR029044">
    <property type="entry name" value="Nucleotide-diphossugar_trans"/>
</dbReference>
<dbReference type="GO" id="GO:0003677">
    <property type="term" value="F:DNA binding"/>
    <property type="evidence" value="ECO:0007669"/>
    <property type="project" value="UniProtKB-KW"/>
</dbReference>
<dbReference type="AlphaFoldDB" id="X0SKN7"/>
<dbReference type="Pfam" id="PF00872">
    <property type="entry name" value="Transposase_mut"/>
    <property type="match status" value="1"/>
</dbReference>
<comment type="caution">
    <text evidence="4">The sequence shown here is derived from an EMBL/GenBank/DDBJ whole genome shotgun (WGS) entry which is preliminary data.</text>
</comment>
<proteinExistence type="predicted"/>
<evidence type="ECO:0000256" key="3">
    <source>
        <dbReference type="ARBA" id="ARBA00023172"/>
    </source>
</evidence>
<gene>
    <name evidence="4" type="ORF">S01H1_09119</name>
</gene>
<keyword evidence="1" id="KW-0815">Transposition</keyword>
<dbReference type="EMBL" id="BARS01004659">
    <property type="protein sequence ID" value="GAF81653.1"/>
    <property type="molecule type" value="Genomic_DNA"/>
</dbReference>
<dbReference type="InterPro" id="IPR001207">
    <property type="entry name" value="Transposase_mutator"/>
</dbReference>
<keyword evidence="2" id="KW-0238">DNA-binding</keyword>
<evidence type="ECO:0000256" key="2">
    <source>
        <dbReference type="ARBA" id="ARBA00023125"/>
    </source>
</evidence>
<reference evidence="4" key="1">
    <citation type="journal article" date="2014" name="Front. Microbiol.">
        <title>High frequency of phylogenetically diverse reductive dehalogenase-homologous genes in deep subseafloor sedimentary metagenomes.</title>
        <authorList>
            <person name="Kawai M."/>
            <person name="Futagami T."/>
            <person name="Toyoda A."/>
            <person name="Takaki Y."/>
            <person name="Nishi S."/>
            <person name="Hori S."/>
            <person name="Arai W."/>
            <person name="Tsubouchi T."/>
            <person name="Morono Y."/>
            <person name="Uchiyama I."/>
            <person name="Ito T."/>
            <person name="Fujiyama A."/>
            <person name="Inagaki F."/>
            <person name="Takami H."/>
        </authorList>
    </citation>
    <scope>NUCLEOTIDE SEQUENCE</scope>
    <source>
        <strain evidence="4">Expedition CK06-06</strain>
    </source>
</reference>
<dbReference type="GO" id="GO:0004803">
    <property type="term" value="F:transposase activity"/>
    <property type="evidence" value="ECO:0007669"/>
    <property type="project" value="InterPro"/>
</dbReference>
<name>X0SKN7_9ZZZZ</name>